<reference evidence="2 3" key="1">
    <citation type="submission" date="2012-02" db="EMBL/GenBank/DDBJ databases">
        <title>The Genome Sequence of Bacteroides fragilis CL07T12C05.</title>
        <authorList>
            <consortium name="The Broad Institute Genome Sequencing Platform"/>
            <person name="Earl A."/>
            <person name="Ward D."/>
            <person name="Feldgarden M."/>
            <person name="Gevers D."/>
            <person name="Zitomersky N.L."/>
            <person name="Coyne M.J."/>
            <person name="Comstock L.E."/>
            <person name="Young S.K."/>
            <person name="Zeng Q."/>
            <person name="Gargeya S."/>
            <person name="Fitzgerald M."/>
            <person name="Haas B."/>
            <person name="Abouelleil A."/>
            <person name="Alvarado L."/>
            <person name="Arachchi H.M."/>
            <person name="Berlin A."/>
            <person name="Chapman S.B."/>
            <person name="Gearin G."/>
            <person name="Goldberg J."/>
            <person name="Griggs A."/>
            <person name="Gujja S."/>
            <person name="Hansen M."/>
            <person name="Heiman D."/>
            <person name="Howarth C."/>
            <person name="Larimer J."/>
            <person name="Lui A."/>
            <person name="MacDonald P.J.P."/>
            <person name="McCowen C."/>
            <person name="Montmayeur A."/>
            <person name="Murphy C."/>
            <person name="Neiman D."/>
            <person name="Pearson M."/>
            <person name="Priest M."/>
            <person name="Roberts A."/>
            <person name="Saif S."/>
            <person name="Shea T."/>
            <person name="Sisk P."/>
            <person name="Stolte C."/>
            <person name="Sykes S."/>
            <person name="Wortman J."/>
            <person name="Nusbaum C."/>
            <person name="Birren B."/>
        </authorList>
    </citation>
    <scope>NUCLEOTIDE SEQUENCE [LARGE SCALE GENOMIC DNA]</scope>
    <source>
        <strain evidence="2 3">CL07T12C05</strain>
    </source>
</reference>
<dbReference type="InterPro" id="IPR014710">
    <property type="entry name" value="RmlC-like_jellyroll"/>
</dbReference>
<feature type="domain" description="Cyclic nucleotide-binding" evidence="1">
    <location>
        <begin position="32"/>
        <end position="119"/>
    </location>
</feature>
<evidence type="ECO:0000313" key="2">
    <source>
        <dbReference type="EMBL" id="EIY96532.1"/>
    </source>
</evidence>
<dbReference type="Gene3D" id="2.60.120.10">
    <property type="entry name" value="Jelly Rolls"/>
    <property type="match status" value="1"/>
</dbReference>
<proteinExistence type="predicted"/>
<dbReference type="PATRIC" id="fig|997883.3.peg.2529"/>
<dbReference type="EMBL" id="AGXN01000012">
    <property type="protein sequence ID" value="EIY96532.1"/>
    <property type="molecule type" value="Genomic_DNA"/>
</dbReference>
<dbReference type="InterPro" id="IPR000595">
    <property type="entry name" value="cNMP-bd_dom"/>
</dbReference>
<comment type="caution">
    <text evidence="2">The sequence shown here is derived from an EMBL/GenBank/DDBJ whole genome shotgun (WGS) entry which is preliminary data.</text>
</comment>
<organism evidence="2 3">
    <name type="scientific">Bacteroides fragilis CL07T12C05</name>
    <dbReference type="NCBI Taxonomy" id="997883"/>
    <lineage>
        <taxon>Bacteria</taxon>
        <taxon>Pseudomonadati</taxon>
        <taxon>Bacteroidota</taxon>
        <taxon>Bacteroidia</taxon>
        <taxon>Bacteroidales</taxon>
        <taxon>Bacteroidaceae</taxon>
        <taxon>Bacteroides</taxon>
    </lineage>
</organism>
<sequence length="193" mass="22644">MDEEVKGFNRYMSKVDFQPVTEFIFQNGQLTDYKKGEFFSRQNESCKMVGYVTEGSFRYCCTDIRGGSKIVGYTFDHSFVGNYPAFRLGDNSNVDIQAICNCSVYVINNRQLEEFYSRNEANQKLGRQIAEILLWEVYERMISLYSMTPEERYTEILKRCPELLNLISLKELASYLMICPETLSRLRRKLVQK</sequence>
<protein>
    <recommendedName>
        <fullName evidence="1">Cyclic nucleotide-binding domain-containing protein</fullName>
    </recommendedName>
</protein>
<dbReference type="InterPro" id="IPR018490">
    <property type="entry name" value="cNMP-bd_dom_sf"/>
</dbReference>
<evidence type="ECO:0000259" key="1">
    <source>
        <dbReference type="Pfam" id="PF00027"/>
    </source>
</evidence>
<evidence type="ECO:0000313" key="3">
    <source>
        <dbReference type="Proteomes" id="UP000003879"/>
    </source>
</evidence>
<gene>
    <name evidence="2" type="ORF">HMPREF1056_02420</name>
</gene>
<dbReference type="AlphaFoldDB" id="A0A0E2AQD3"/>
<dbReference type="HOGENOM" id="CLU_075053_9_2_10"/>
<dbReference type="SUPFAM" id="SSF51206">
    <property type="entry name" value="cAMP-binding domain-like"/>
    <property type="match status" value="1"/>
</dbReference>
<dbReference type="Pfam" id="PF00027">
    <property type="entry name" value="cNMP_binding"/>
    <property type="match status" value="1"/>
</dbReference>
<dbReference type="Proteomes" id="UP000003879">
    <property type="component" value="Unassembled WGS sequence"/>
</dbReference>
<accession>A0A0E2AQD3</accession>
<name>A0A0E2AQD3_BACFG</name>
<dbReference type="RefSeq" id="WP_005793976.1">
    <property type="nucleotide sequence ID" value="NZ_JH724215.1"/>
</dbReference>